<keyword evidence="7" id="KW-0906">Nuclear pore complex</keyword>
<feature type="compositionally biased region" description="Polar residues" evidence="9">
    <location>
        <begin position="18"/>
        <end position="28"/>
    </location>
</feature>
<evidence type="ECO:0000256" key="1">
    <source>
        <dbReference type="ARBA" id="ARBA00004567"/>
    </source>
</evidence>
<dbReference type="PROSITE" id="PS51434">
    <property type="entry name" value="NUP_C"/>
    <property type="match status" value="1"/>
</dbReference>
<protein>
    <recommendedName>
        <fullName evidence="10">Peptidase S59 domain-containing protein</fullName>
    </recommendedName>
</protein>
<feature type="compositionally biased region" description="Basic and acidic residues" evidence="9">
    <location>
        <begin position="49"/>
        <end position="63"/>
    </location>
</feature>
<dbReference type="SUPFAM" id="SSF82215">
    <property type="entry name" value="C-terminal autoproteolytic domain of nucleoporin nup98"/>
    <property type="match status" value="1"/>
</dbReference>
<dbReference type="Gene3D" id="3.30.1610.10">
    <property type="entry name" value="Peptidase S59, nucleoporin"/>
    <property type="match status" value="1"/>
</dbReference>
<evidence type="ECO:0000256" key="2">
    <source>
        <dbReference type="ARBA" id="ARBA00008926"/>
    </source>
</evidence>
<feature type="region of interest" description="Disordered" evidence="9">
    <location>
        <begin position="1"/>
        <end position="77"/>
    </location>
</feature>
<dbReference type="InterPro" id="IPR036903">
    <property type="entry name" value="Nup98_auto-Pept-S59_dom_sf"/>
</dbReference>
<keyword evidence="4" id="KW-0509">mRNA transport</keyword>
<comment type="caution">
    <text evidence="11">The sequence shown here is derived from an EMBL/GenBank/DDBJ whole genome shotgun (WGS) entry which is preliminary data.</text>
</comment>
<evidence type="ECO:0000313" key="12">
    <source>
        <dbReference type="Proteomes" id="UP001363151"/>
    </source>
</evidence>
<evidence type="ECO:0000256" key="6">
    <source>
        <dbReference type="ARBA" id="ARBA00023010"/>
    </source>
</evidence>
<comment type="subcellular location">
    <subcellularLocation>
        <location evidence="1">Nucleus</location>
        <location evidence="1">Nuclear pore complex</location>
    </subcellularLocation>
</comment>
<dbReference type="PANTHER" id="PTHR23198:SF6">
    <property type="entry name" value="NUCLEAR PORE COMPLEX PROTEIN NUP98-NUP96"/>
    <property type="match status" value="1"/>
</dbReference>
<evidence type="ECO:0000259" key="10">
    <source>
        <dbReference type="PROSITE" id="PS51434"/>
    </source>
</evidence>
<keyword evidence="6" id="KW-0811">Translocation</keyword>
<comment type="similarity">
    <text evidence="2">Belongs to the nucleoporin GLFG family.</text>
</comment>
<feature type="domain" description="Peptidase S59" evidence="10">
    <location>
        <begin position="80"/>
        <end position="221"/>
    </location>
</feature>
<evidence type="ECO:0000256" key="9">
    <source>
        <dbReference type="SAM" id="MobiDB-lite"/>
    </source>
</evidence>
<accession>A0ABR1FJY5</accession>
<keyword evidence="8" id="KW-0539">Nucleus</keyword>
<dbReference type="PANTHER" id="PTHR23198">
    <property type="entry name" value="NUCLEOPORIN"/>
    <property type="match status" value="1"/>
</dbReference>
<keyword evidence="5" id="KW-0653">Protein transport</keyword>
<proteinExistence type="inferred from homology"/>
<dbReference type="EMBL" id="JBBJCI010000370">
    <property type="protein sequence ID" value="KAK7232215.1"/>
    <property type="molecule type" value="Genomic_DNA"/>
</dbReference>
<evidence type="ECO:0000313" key="11">
    <source>
        <dbReference type="EMBL" id="KAK7232215.1"/>
    </source>
</evidence>
<dbReference type="Proteomes" id="UP001363151">
    <property type="component" value="Unassembled WGS sequence"/>
</dbReference>
<gene>
    <name evidence="11" type="ORF">SO694_00030129</name>
</gene>
<sequence>MDDTPGPNRFVSAFGESSRASSTPSQQLDRVFAENGRSPGGGIALSDKPPGDEAAREPSREAGDPLDDDDVNPNAPKLVKVGFVTEPSMATLEKMSDDELAAVHGFAVERPDYGRVEWLGRVDVRGVDLDRDVRICERDGPPEVEVYDDGDALSKPPVGSKLNRAAVVTLHNVGPARPDLASDDDRSKWRKRVEKATKKMGAALVDYDVAARVWKFKTNHF</sequence>
<evidence type="ECO:0000256" key="4">
    <source>
        <dbReference type="ARBA" id="ARBA00022816"/>
    </source>
</evidence>
<evidence type="ECO:0000256" key="5">
    <source>
        <dbReference type="ARBA" id="ARBA00022927"/>
    </source>
</evidence>
<evidence type="ECO:0000256" key="8">
    <source>
        <dbReference type="ARBA" id="ARBA00023242"/>
    </source>
</evidence>
<reference evidence="11 12" key="1">
    <citation type="submission" date="2024-03" db="EMBL/GenBank/DDBJ databases">
        <title>Aureococcus anophagefferens CCMP1851 and Kratosvirus quantuckense: Draft genome of a second virus-susceptible host strain in the model system.</title>
        <authorList>
            <person name="Chase E."/>
            <person name="Truchon A.R."/>
            <person name="Schepens W."/>
            <person name="Wilhelm S.W."/>
        </authorList>
    </citation>
    <scope>NUCLEOTIDE SEQUENCE [LARGE SCALE GENOMIC DNA]</scope>
    <source>
        <strain evidence="11 12">CCMP1851</strain>
    </source>
</reference>
<dbReference type="InterPro" id="IPR037665">
    <property type="entry name" value="Nucleoporin_S59-like"/>
</dbReference>
<organism evidence="11 12">
    <name type="scientific">Aureococcus anophagefferens</name>
    <name type="common">Harmful bloom alga</name>
    <dbReference type="NCBI Taxonomy" id="44056"/>
    <lineage>
        <taxon>Eukaryota</taxon>
        <taxon>Sar</taxon>
        <taxon>Stramenopiles</taxon>
        <taxon>Ochrophyta</taxon>
        <taxon>Pelagophyceae</taxon>
        <taxon>Pelagomonadales</taxon>
        <taxon>Pelagomonadaceae</taxon>
        <taxon>Aureococcus</taxon>
    </lineage>
</organism>
<keyword evidence="12" id="KW-1185">Reference proteome</keyword>
<dbReference type="InterPro" id="IPR007230">
    <property type="entry name" value="Nup98_auto-Pept-S59_dom"/>
</dbReference>
<keyword evidence="3" id="KW-0813">Transport</keyword>
<name>A0ABR1FJY5_AURAN</name>
<dbReference type="Pfam" id="PF04096">
    <property type="entry name" value="Nucleoporin2"/>
    <property type="match status" value="1"/>
</dbReference>
<evidence type="ECO:0000256" key="7">
    <source>
        <dbReference type="ARBA" id="ARBA00023132"/>
    </source>
</evidence>
<evidence type="ECO:0000256" key="3">
    <source>
        <dbReference type="ARBA" id="ARBA00022448"/>
    </source>
</evidence>